<dbReference type="Proteomes" id="UP001218021">
    <property type="component" value="Unassembled WGS sequence"/>
</dbReference>
<evidence type="ECO:0000313" key="8">
    <source>
        <dbReference type="EMBL" id="MDC2828420.1"/>
    </source>
</evidence>
<reference evidence="8" key="1">
    <citation type="submission" date="2023-01" db="EMBL/GenBank/DDBJ databases">
        <title>Genome analysis of 13 Lactobacillus isolated from gut of wild boar.</title>
        <authorList>
            <person name="Papp P."/>
            <person name="Libisch B."/>
            <person name="Nagy T."/>
            <person name="Olasz F."/>
        </authorList>
    </citation>
    <scope>NUCLEOTIDE SEQUENCE</scope>
    <source>
        <strain evidence="8">F108</strain>
    </source>
</reference>
<dbReference type="PROSITE" id="PS50249">
    <property type="entry name" value="MPN"/>
    <property type="match status" value="1"/>
</dbReference>
<feature type="domain" description="MPN" evidence="7">
    <location>
        <begin position="88"/>
        <end position="209"/>
    </location>
</feature>
<gene>
    <name evidence="8" type="ORF">PO158_09025</name>
</gene>
<evidence type="ECO:0000313" key="9">
    <source>
        <dbReference type="Proteomes" id="UP001218021"/>
    </source>
</evidence>
<keyword evidence="3" id="KW-0479">Metal-binding</keyword>
<keyword evidence="4" id="KW-0378">Hydrolase</keyword>
<dbReference type="InterPro" id="IPR037518">
    <property type="entry name" value="MPN"/>
</dbReference>
<dbReference type="Gene3D" id="3.40.140.10">
    <property type="entry name" value="Cytidine Deaminase, domain 2"/>
    <property type="match status" value="1"/>
</dbReference>
<keyword evidence="2" id="KW-0645">Protease</keyword>
<dbReference type="RefSeq" id="WP_272207370.1">
    <property type="nucleotide sequence ID" value="NZ_JAQONC010000001.1"/>
</dbReference>
<keyword evidence="6" id="KW-0482">Metalloprotease</keyword>
<evidence type="ECO:0000256" key="5">
    <source>
        <dbReference type="ARBA" id="ARBA00022833"/>
    </source>
</evidence>
<evidence type="ECO:0000256" key="4">
    <source>
        <dbReference type="ARBA" id="ARBA00022801"/>
    </source>
</evidence>
<dbReference type="PANTHER" id="PTHR30471:SF3">
    <property type="entry name" value="UPF0758 PROTEIN YEES-RELATED"/>
    <property type="match status" value="1"/>
</dbReference>
<dbReference type="GO" id="GO:0006508">
    <property type="term" value="P:proteolysis"/>
    <property type="evidence" value="ECO:0007669"/>
    <property type="project" value="UniProtKB-KW"/>
</dbReference>
<dbReference type="EMBL" id="JAQOND010000032">
    <property type="protein sequence ID" value="MDC2828420.1"/>
    <property type="molecule type" value="Genomic_DNA"/>
</dbReference>
<evidence type="ECO:0000256" key="3">
    <source>
        <dbReference type="ARBA" id="ARBA00022723"/>
    </source>
</evidence>
<dbReference type="AlphaFoldDB" id="A0AAJ1HTT9"/>
<dbReference type="GO" id="GO:0046872">
    <property type="term" value="F:metal ion binding"/>
    <property type="evidence" value="ECO:0007669"/>
    <property type="project" value="UniProtKB-KW"/>
</dbReference>
<name>A0AAJ1HTT9_LIMMU</name>
<keyword evidence="5" id="KW-0862">Zinc</keyword>
<accession>A0AAJ1HTT9</accession>
<dbReference type="GO" id="GO:0008237">
    <property type="term" value="F:metallopeptidase activity"/>
    <property type="evidence" value="ECO:0007669"/>
    <property type="project" value="UniProtKB-KW"/>
</dbReference>
<protein>
    <submittedName>
        <fullName evidence="8">JAB domain-containing protein</fullName>
    </submittedName>
</protein>
<dbReference type="SUPFAM" id="SSF102712">
    <property type="entry name" value="JAB1/MPN domain"/>
    <property type="match status" value="1"/>
</dbReference>
<evidence type="ECO:0000256" key="2">
    <source>
        <dbReference type="ARBA" id="ARBA00022670"/>
    </source>
</evidence>
<dbReference type="InterPro" id="IPR020891">
    <property type="entry name" value="UPF0758_CS"/>
</dbReference>
<dbReference type="PANTHER" id="PTHR30471">
    <property type="entry name" value="DNA REPAIR PROTEIN RADC"/>
    <property type="match status" value="1"/>
</dbReference>
<comment type="similarity">
    <text evidence="1">Belongs to the UPF0758 family.</text>
</comment>
<dbReference type="Pfam" id="PF04002">
    <property type="entry name" value="RadC"/>
    <property type="match status" value="1"/>
</dbReference>
<dbReference type="InterPro" id="IPR025657">
    <property type="entry name" value="RadC_JAB"/>
</dbReference>
<evidence type="ECO:0000256" key="6">
    <source>
        <dbReference type="ARBA" id="ARBA00023049"/>
    </source>
</evidence>
<evidence type="ECO:0000256" key="1">
    <source>
        <dbReference type="ARBA" id="ARBA00010243"/>
    </source>
</evidence>
<dbReference type="PROSITE" id="PS01302">
    <property type="entry name" value="UPF0758"/>
    <property type="match status" value="1"/>
</dbReference>
<evidence type="ECO:0000259" key="7">
    <source>
        <dbReference type="PROSITE" id="PS50249"/>
    </source>
</evidence>
<dbReference type="InterPro" id="IPR001405">
    <property type="entry name" value="UPF0758"/>
</dbReference>
<proteinExistence type="inferred from homology"/>
<comment type="caution">
    <text evidence="8">The sequence shown here is derived from an EMBL/GenBank/DDBJ whole genome shotgun (WGS) entry which is preliminary data.</text>
</comment>
<dbReference type="CDD" id="cd08071">
    <property type="entry name" value="MPN_DUF2466"/>
    <property type="match status" value="1"/>
</dbReference>
<organism evidence="8 9">
    <name type="scientific">Limosilactobacillus mucosae</name>
    <name type="common">Lactobacillus mucosae</name>
    <dbReference type="NCBI Taxonomy" id="97478"/>
    <lineage>
        <taxon>Bacteria</taxon>
        <taxon>Bacillati</taxon>
        <taxon>Bacillota</taxon>
        <taxon>Bacilli</taxon>
        <taxon>Lactobacillales</taxon>
        <taxon>Lactobacillaceae</taxon>
        <taxon>Limosilactobacillus</taxon>
    </lineage>
</organism>
<sequence length="215" mass="23784">MNDLIKEKTPLAKLTNAELLEELLLTVQSEPRAQKNAAKLGDASMVNFVDDDWRTNEFDLTPKQQRFLDMVKEVSKRYTAQQSAPTSYAYGSETIGRYYSRKLRSLKQEHLIVLALDTKLGIIRETVVAKGDFSECTSSPRIIFKAALEAGGSSIILLHNHPSGNCEPSPADDKTTERVAACGKILGISLLDHIVVGDDYYSYAENDNCALVANN</sequence>